<dbReference type="NCBIfam" id="TIGR02856">
    <property type="entry name" value="spore_yqfC"/>
    <property type="match status" value="1"/>
</dbReference>
<dbReference type="STRING" id="574087.Acear_0615"/>
<accession>D9QV98</accession>
<dbReference type="HOGENOM" id="CLU_161222_2_1_9"/>
<dbReference type="OrthoDB" id="2989236at2"/>
<reference evidence="1 2" key="1">
    <citation type="journal article" date="2010" name="Stand. Genomic Sci.">
        <title>Complete genome sequence of Acetohalobium arabaticum type strain (Z-7288).</title>
        <authorList>
            <person name="Sikorski J."/>
            <person name="Lapidus A."/>
            <person name="Chertkov O."/>
            <person name="Lucas S."/>
            <person name="Copeland A."/>
            <person name="Glavina Del Rio T."/>
            <person name="Nolan M."/>
            <person name="Tice H."/>
            <person name="Cheng J.F."/>
            <person name="Han C."/>
            <person name="Brambilla E."/>
            <person name="Pitluck S."/>
            <person name="Liolios K."/>
            <person name="Ivanova N."/>
            <person name="Mavromatis K."/>
            <person name="Mikhailova N."/>
            <person name="Pati A."/>
            <person name="Bruce D."/>
            <person name="Detter C."/>
            <person name="Tapia R."/>
            <person name="Goodwin L."/>
            <person name="Chen A."/>
            <person name="Palaniappan K."/>
            <person name="Land M."/>
            <person name="Hauser L."/>
            <person name="Chang Y.J."/>
            <person name="Jeffries C.D."/>
            <person name="Rohde M."/>
            <person name="Goker M."/>
            <person name="Spring S."/>
            <person name="Woyke T."/>
            <person name="Bristow J."/>
            <person name="Eisen J.A."/>
            <person name="Markowitz V."/>
            <person name="Hugenholtz P."/>
            <person name="Kyrpides N.C."/>
            <person name="Klenk H.P."/>
        </authorList>
    </citation>
    <scope>NUCLEOTIDE SEQUENCE [LARGE SCALE GENOMIC DNA]</scope>
    <source>
        <strain evidence="2">ATCC 49924 / DSM 5501 / Z-7288</strain>
    </source>
</reference>
<dbReference type="InterPro" id="IPR022476">
    <property type="entry name" value="Spore_YabP/YqfC"/>
</dbReference>
<sequence>MSQDREFIEELKNKFAELFEMPKDTVLDAPRISMVGNMELTLENHRGIIEYTEDQVRIRINSGQVVISGAELIIADLTKQTVNIKGQIIDISFKF</sequence>
<dbReference type="AlphaFoldDB" id="D9QV98"/>
<dbReference type="Proteomes" id="UP000001661">
    <property type="component" value="Chromosome"/>
</dbReference>
<dbReference type="InterPro" id="IPR022477">
    <property type="entry name" value="Spore_YqfC"/>
</dbReference>
<keyword evidence="2" id="KW-1185">Reference proteome</keyword>
<evidence type="ECO:0000313" key="1">
    <source>
        <dbReference type="EMBL" id="ADL12157.1"/>
    </source>
</evidence>
<dbReference type="KEGG" id="aar:Acear_0615"/>
<dbReference type="EMBL" id="CP002105">
    <property type="protein sequence ID" value="ADL12157.1"/>
    <property type="molecule type" value="Genomic_DNA"/>
</dbReference>
<organism evidence="1 2">
    <name type="scientific">Acetohalobium arabaticum (strain ATCC 49924 / DSM 5501 / Z-7288)</name>
    <dbReference type="NCBI Taxonomy" id="574087"/>
    <lineage>
        <taxon>Bacteria</taxon>
        <taxon>Bacillati</taxon>
        <taxon>Bacillota</taxon>
        <taxon>Clostridia</taxon>
        <taxon>Halanaerobiales</taxon>
        <taxon>Halobacteroidaceae</taxon>
        <taxon>Acetohalobium</taxon>
    </lineage>
</organism>
<dbReference type="Pfam" id="PF07873">
    <property type="entry name" value="YabP"/>
    <property type="match status" value="1"/>
</dbReference>
<proteinExistence type="predicted"/>
<dbReference type="eggNOG" id="ENOG5032ZA5">
    <property type="taxonomic scope" value="Bacteria"/>
</dbReference>
<gene>
    <name evidence="1" type="ordered locus">Acear_0615</name>
</gene>
<dbReference type="RefSeq" id="WP_013277603.1">
    <property type="nucleotide sequence ID" value="NC_014378.1"/>
</dbReference>
<protein>
    <submittedName>
        <fullName evidence="1">Sporulation protein YqfC</fullName>
    </submittedName>
</protein>
<evidence type="ECO:0000313" key="2">
    <source>
        <dbReference type="Proteomes" id="UP000001661"/>
    </source>
</evidence>
<name>D9QV98_ACEAZ</name>